<dbReference type="PROSITE" id="PS51257">
    <property type="entry name" value="PROKAR_LIPOPROTEIN"/>
    <property type="match status" value="1"/>
</dbReference>
<proteinExistence type="predicted"/>
<evidence type="ECO:0008006" key="3">
    <source>
        <dbReference type="Google" id="ProtNLM"/>
    </source>
</evidence>
<gene>
    <name evidence="1" type="ORF">BCL32_7160</name>
</gene>
<dbReference type="AlphaFoldDB" id="A0A559SWL0"/>
<accession>A0A559SWL0</accession>
<evidence type="ECO:0000313" key="1">
    <source>
        <dbReference type="EMBL" id="TVZ66743.1"/>
    </source>
</evidence>
<comment type="caution">
    <text evidence="1">The sequence shown here is derived from an EMBL/GenBank/DDBJ whole genome shotgun (WGS) entry which is preliminary data.</text>
</comment>
<name>A0A559SWL0_9HYPH</name>
<dbReference type="Proteomes" id="UP000319824">
    <property type="component" value="Unassembled WGS sequence"/>
</dbReference>
<protein>
    <recommendedName>
        <fullName evidence="3">Lipoprotein</fullName>
    </recommendedName>
</protein>
<sequence length="61" mass="7041">MRRLVEAALFSMLLTACNSTHDVRRYSVEDYALMSDKRLCSRALDSDRIVRLARFSRGLTC</sequence>
<dbReference type="EMBL" id="VISO01000003">
    <property type="protein sequence ID" value="TVZ66743.1"/>
    <property type="molecule type" value="Genomic_DNA"/>
</dbReference>
<organism evidence="1 2">
    <name type="scientific">Rhizobium mongolense USDA 1844</name>
    <dbReference type="NCBI Taxonomy" id="1079460"/>
    <lineage>
        <taxon>Bacteria</taxon>
        <taxon>Pseudomonadati</taxon>
        <taxon>Pseudomonadota</taxon>
        <taxon>Alphaproteobacteria</taxon>
        <taxon>Hyphomicrobiales</taxon>
        <taxon>Rhizobiaceae</taxon>
        <taxon>Rhizobium/Agrobacterium group</taxon>
        <taxon>Rhizobium</taxon>
    </lineage>
</organism>
<evidence type="ECO:0000313" key="2">
    <source>
        <dbReference type="Proteomes" id="UP000319824"/>
    </source>
</evidence>
<reference evidence="1 2" key="1">
    <citation type="submission" date="2019-06" db="EMBL/GenBank/DDBJ databases">
        <title>Pac Bio to generate improved reference genome sequences for organisms with transposon mutant libraries (support for FEBA project).</title>
        <authorList>
            <person name="Blow M."/>
        </authorList>
    </citation>
    <scope>NUCLEOTIDE SEQUENCE [LARGE SCALE GENOMIC DNA]</scope>
    <source>
        <strain evidence="1 2">USDA 1844</strain>
    </source>
</reference>